<comment type="caution">
    <text evidence="3">The sequence shown here is derived from an EMBL/GenBank/DDBJ whole genome shotgun (WGS) entry which is preliminary data.</text>
</comment>
<protein>
    <submittedName>
        <fullName evidence="3">Glycosyltransferase family 4 protein</fullName>
        <ecNumber evidence="3">2.4.-.-</ecNumber>
    </submittedName>
</protein>
<keyword evidence="4" id="KW-1185">Reference proteome</keyword>
<sequence length="368" mass="41903">MKNIIKVCFIANLFPSVRDPSFGSFVGKNYQHLKEVNYDITETIVIDERVVGFRKLITYMVFIFKGFFKIFKGNYDFIYIHYLTYSTIPLLPYLFFGNPIYVVNIHGDDLVGEGRIHKVMGMFSNIILSKSKALVVPSLYFKDELIKRYPHVNKEKIIVSPSSGFDEKVFFPARKTFNSEQLKLGYVSRIDEGKGWQELLQALVLIRKTTPNVYAQLSLDIYGTGSQVSELNQQLADYNLRDKVAYFGALEQKELGSKYREFDAFVFPTHRESFGLVAIEAMACGIPVLASDIRPVNDIVEHNSTGLLFKRGCAKSIADAIVEFALMPTERKHELGVGAQLSVIEYGSVQVREKLKLDLHFALNKEEI</sequence>
<feature type="domain" description="Glycosyl transferase family 1" evidence="1">
    <location>
        <begin position="173"/>
        <end position="332"/>
    </location>
</feature>
<dbReference type="EC" id="2.4.-.-" evidence="3"/>
<reference evidence="4" key="1">
    <citation type="journal article" date="2019" name="Int. J. Syst. Evol. Microbiol.">
        <title>The Global Catalogue of Microorganisms (GCM) 10K type strain sequencing project: providing services to taxonomists for standard genome sequencing and annotation.</title>
        <authorList>
            <consortium name="The Broad Institute Genomics Platform"/>
            <consortium name="The Broad Institute Genome Sequencing Center for Infectious Disease"/>
            <person name="Wu L."/>
            <person name="Ma J."/>
        </authorList>
    </citation>
    <scope>NUCLEOTIDE SEQUENCE [LARGE SCALE GENOMIC DNA]</scope>
    <source>
        <strain evidence="4">KCTC 42730</strain>
    </source>
</reference>
<dbReference type="Pfam" id="PF13439">
    <property type="entry name" value="Glyco_transf_4"/>
    <property type="match status" value="1"/>
</dbReference>
<dbReference type="GO" id="GO:0016757">
    <property type="term" value="F:glycosyltransferase activity"/>
    <property type="evidence" value="ECO:0007669"/>
    <property type="project" value="UniProtKB-KW"/>
</dbReference>
<keyword evidence="3" id="KW-0328">Glycosyltransferase</keyword>
<dbReference type="InterPro" id="IPR001296">
    <property type="entry name" value="Glyco_trans_1"/>
</dbReference>
<dbReference type="InterPro" id="IPR028098">
    <property type="entry name" value="Glyco_trans_4-like_N"/>
</dbReference>
<evidence type="ECO:0000313" key="3">
    <source>
        <dbReference type="EMBL" id="MFC3033108.1"/>
    </source>
</evidence>
<evidence type="ECO:0000313" key="4">
    <source>
        <dbReference type="Proteomes" id="UP001595453"/>
    </source>
</evidence>
<organism evidence="3 4">
    <name type="scientific">Pseudoalteromonas fenneropenaei</name>
    <dbReference type="NCBI Taxonomy" id="1737459"/>
    <lineage>
        <taxon>Bacteria</taxon>
        <taxon>Pseudomonadati</taxon>
        <taxon>Pseudomonadota</taxon>
        <taxon>Gammaproteobacteria</taxon>
        <taxon>Alteromonadales</taxon>
        <taxon>Pseudoalteromonadaceae</taxon>
        <taxon>Pseudoalteromonas</taxon>
    </lineage>
</organism>
<dbReference type="CDD" id="cd03801">
    <property type="entry name" value="GT4_PimA-like"/>
    <property type="match status" value="1"/>
</dbReference>
<dbReference type="EMBL" id="JBHRSD010000017">
    <property type="protein sequence ID" value="MFC3033108.1"/>
    <property type="molecule type" value="Genomic_DNA"/>
</dbReference>
<keyword evidence="3" id="KW-0808">Transferase</keyword>
<evidence type="ECO:0000259" key="1">
    <source>
        <dbReference type="Pfam" id="PF00534"/>
    </source>
</evidence>
<accession>A0ABV7CKL2</accession>
<dbReference type="Proteomes" id="UP001595453">
    <property type="component" value="Unassembled WGS sequence"/>
</dbReference>
<dbReference type="PANTHER" id="PTHR12526:SF630">
    <property type="entry name" value="GLYCOSYLTRANSFERASE"/>
    <property type="match status" value="1"/>
</dbReference>
<dbReference type="PANTHER" id="PTHR12526">
    <property type="entry name" value="GLYCOSYLTRANSFERASE"/>
    <property type="match status" value="1"/>
</dbReference>
<dbReference type="RefSeq" id="WP_377124246.1">
    <property type="nucleotide sequence ID" value="NZ_JBHRSD010000017.1"/>
</dbReference>
<feature type="domain" description="Glycosyltransferase subfamily 4-like N-terminal" evidence="2">
    <location>
        <begin position="49"/>
        <end position="160"/>
    </location>
</feature>
<evidence type="ECO:0000259" key="2">
    <source>
        <dbReference type="Pfam" id="PF13439"/>
    </source>
</evidence>
<name>A0ABV7CKL2_9GAMM</name>
<dbReference type="SUPFAM" id="SSF53756">
    <property type="entry name" value="UDP-Glycosyltransferase/glycogen phosphorylase"/>
    <property type="match status" value="1"/>
</dbReference>
<proteinExistence type="predicted"/>
<dbReference type="Pfam" id="PF00534">
    <property type="entry name" value="Glycos_transf_1"/>
    <property type="match status" value="1"/>
</dbReference>
<dbReference type="Gene3D" id="3.40.50.2000">
    <property type="entry name" value="Glycogen Phosphorylase B"/>
    <property type="match status" value="2"/>
</dbReference>
<gene>
    <name evidence="3" type="ORF">ACFOEE_11295</name>
</gene>